<dbReference type="EMBL" id="JAOTJD010000045">
    <property type="protein sequence ID" value="MFD3266068.1"/>
    <property type="molecule type" value="Genomic_DNA"/>
</dbReference>
<dbReference type="InterPro" id="IPR044691">
    <property type="entry name" value="DCC1_Trx"/>
</dbReference>
<evidence type="ECO:0000313" key="2">
    <source>
        <dbReference type="Proteomes" id="UP001598130"/>
    </source>
</evidence>
<sequence length="132" mass="14552">MAGPVEVTVWYDGDCPLCRNEIAVLRALGGKVAFVDLSIGEPCPIDRAAMKLRFHAQAPGGPLLSGAEAFAAMWRAVPPLRPLGEMARSPRVLARLERLYLGFLKIRPWLQALLGGPRRPDPGDRRRDRART</sequence>
<gene>
    <name evidence="1" type="ORF">OCL97_19090</name>
</gene>
<dbReference type="RefSeq" id="WP_377371372.1">
    <property type="nucleotide sequence ID" value="NZ_JAOTJD010000045.1"/>
</dbReference>
<reference evidence="1 2" key="1">
    <citation type="submission" date="2022-09" db="EMBL/GenBank/DDBJ databases">
        <title>New species of Phenylobacterium.</title>
        <authorList>
            <person name="Mieszkin S."/>
        </authorList>
    </citation>
    <scope>NUCLEOTIDE SEQUENCE [LARGE SCALE GENOMIC DNA]</scope>
    <source>
        <strain evidence="1 2">HK31-G</strain>
    </source>
</reference>
<organism evidence="1 2">
    <name type="scientific">Phenylobacterium ferrooxidans</name>
    <dbReference type="NCBI Taxonomy" id="2982689"/>
    <lineage>
        <taxon>Bacteria</taxon>
        <taxon>Pseudomonadati</taxon>
        <taxon>Pseudomonadota</taxon>
        <taxon>Alphaproteobacteria</taxon>
        <taxon>Caulobacterales</taxon>
        <taxon>Caulobacteraceae</taxon>
        <taxon>Phenylobacterium</taxon>
    </lineage>
</organism>
<dbReference type="Pfam" id="PF04134">
    <property type="entry name" value="DCC1-like"/>
    <property type="match status" value="1"/>
</dbReference>
<dbReference type="PANTHER" id="PTHR34290:SF2">
    <property type="entry name" value="OS04G0668800 PROTEIN"/>
    <property type="match status" value="1"/>
</dbReference>
<accession>A0ABW6CYU9</accession>
<name>A0ABW6CYU9_9CAUL</name>
<dbReference type="PANTHER" id="PTHR34290">
    <property type="entry name" value="SI:CH73-390P7.2"/>
    <property type="match status" value="1"/>
</dbReference>
<dbReference type="Proteomes" id="UP001598130">
    <property type="component" value="Unassembled WGS sequence"/>
</dbReference>
<comment type="caution">
    <text evidence="1">The sequence shown here is derived from an EMBL/GenBank/DDBJ whole genome shotgun (WGS) entry which is preliminary data.</text>
</comment>
<keyword evidence="2" id="KW-1185">Reference proteome</keyword>
<proteinExistence type="predicted"/>
<dbReference type="InterPro" id="IPR007263">
    <property type="entry name" value="DCC1-like"/>
</dbReference>
<protein>
    <submittedName>
        <fullName evidence="1">DUF393 domain-containing protein</fullName>
    </submittedName>
</protein>
<evidence type="ECO:0000313" key="1">
    <source>
        <dbReference type="EMBL" id="MFD3266068.1"/>
    </source>
</evidence>